<dbReference type="HOGENOM" id="CLU_1496239_0_0_1"/>
<evidence type="ECO:0000313" key="2">
    <source>
        <dbReference type="Proteomes" id="UP000015241"/>
    </source>
</evidence>
<reference evidence="1 2" key="1">
    <citation type="journal article" date="2012" name="Science">
        <title>The Paleozoic origin of enzymatic lignin decomposition reconstructed from 31 fungal genomes.</title>
        <authorList>
            <person name="Floudas D."/>
            <person name="Binder M."/>
            <person name="Riley R."/>
            <person name="Barry K."/>
            <person name="Blanchette R.A."/>
            <person name="Henrissat B."/>
            <person name="Martinez A.T."/>
            <person name="Otillar R."/>
            <person name="Spatafora J.W."/>
            <person name="Yadav J.S."/>
            <person name="Aerts A."/>
            <person name="Benoit I."/>
            <person name="Boyd A."/>
            <person name="Carlson A."/>
            <person name="Copeland A."/>
            <person name="Coutinho P.M."/>
            <person name="de Vries R.P."/>
            <person name="Ferreira P."/>
            <person name="Findley K."/>
            <person name="Foster B."/>
            <person name="Gaskell J."/>
            <person name="Glotzer D."/>
            <person name="Gorecki P."/>
            <person name="Heitman J."/>
            <person name="Hesse C."/>
            <person name="Hori C."/>
            <person name="Igarashi K."/>
            <person name="Jurgens J.A."/>
            <person name="Kallen N."/>
            <person name="Kersten P."/>
            <person name="Kohler A."/>
            <person name="Kuees U."/>
            <person name="Kumar T.K.A."/>
            <person name="Kuo A."/>
            <person name="LaButti K."/>
            <person name="Larrondo L.F."/>
            <person name="Lindquist E."/>
            <person name="Ling A."/>
            <person name="Lombard V."/>
            <person name="Lucas S."/>
            <person name="Lundell T."/>
            <person name="Martin R."/>
            <person name="McLaughlin D.J."/>
            <person name="Morgenstern I."/>
            <person name="Morin E."/>
            <person name="Murat C."/>
            <person name="Nagy L.G."/>
            <person name="Nolan M."/>
            <person name="Ohm R.A."/>
            <person name="Patyshakuliyeva A."/>
            <person name="Rokas A."/>
            <person name="Ruiz-Duenas F.J."/>
            <person name="Sabat G."/>
            <person name="Salamov A."/>
            <person name="Samejima M."/>
            <person name="Schmutz J."/>
            <person name="Slot J.C."/>
            <person name="St John F."/>
            <person name="Stenlid J."/>
            <person name="Sun H."/>
            <person name="Sun S."/>
            <person name="Syed K."/>
            <person name="Tsang A."/>
            <person name="Wiebenga A."/>
            <person name="Young D."/>
            <person name="Pisabarro A."/>
            <person name="Eastwood D.C."/>
            <person name="Martin F."/>
            <person name="Cullen D."/>
            <person name="Grigoriev I.V."/>
            <person name="Hibbett D.S."/>
        </authorList>
    </citation>
    <scope>NUCLEOTIDE SEQUENCE</scope>
    <source>
        <strain evidence="2">FP-58527</strain>
    </source>
</reference>
<keyword evidence="2" id="KW-1185">Reference proteome</keyword>
<dbReference type="EMBL" id="KE504157">
    <property type="protein sequence ID" value="EPS99362.1"/>
    <property type="molecule type" value="Genomic_DNA"/>
</dbReference>
<accession>S8E3J7</accession>
<dbReference type="AlphaFoldDB" id="S8E3J7"/>
<gene>
    <name evidence="1" type="ORF">FOMPIDRAFT_1017098</name>
</gene>
<dbReference type="Proteomes" id="UP000015241">
    <property type="component" value="Unassembled WGS sequence"/>
</dbReference>
<protein>
    <submittedName>
        <fullName evidence="1">Uncharacterized protein</fullName>
    </submittedName>
</protein>
<proteinExistence type="predicted"/>
<name>S8E3J7_FOMSC</name>
<sequence length="180" mass="19977">MPATENMPTPDAPFDSEIVHGGKFMLAALGRKLDSVIAYLCPTVQGRDLDSDMSDSDNRTCFVRDWDLLMRGEAITGQDPLDSTPNLAFEYSALADSVESYMILHGNKYRGTIQVLVVKEDGHTGPSELSLIKMGAHSVLLKPRWVSTVQWATFLMKQPARGSLRFSAVEERELGARSKW</sequence>
<evidence type="ECO:0000313" key="1">
    <source>
        <dbReference type="EMBL" id="EPS99362.1"/>
    </source>
</evidence>
<dbReference type="InParanoid" id="S8E3J7"/>
<organism evidence="1 2">
    <name type="scientific">Fomitopsis schrenkii</name>
    <name type="common">Brown rot fungus</name>
    <dbReference type="NCBI Taxonomy" id="2126942"/>
    <lineage>
        <taxon>Eukaryota</taxon>
        <taxon>Fungi</taxon>
        <taxon>Dikarya</taxon>
        <taxon>Basidiomycota</taxon>
        <taxon>Agaricomycotina</taxon>
        <taxon>Agaricomycetes</taxon>
        <taxon>Polyporales</taxon>
        <taxon>Fomitopsis</taxon>
    </lineage>
</organism>